<sequence>MYKKVGPSDRIISQDKCASVVDASGGETKRCICISGQLRNFNDAEIWNALGKNGKLEKIVLKYDARTGYQKGFAFAVYSSEEDVERVLDGGQDVELERGHIWLERAQRNASIAIYSIRNGWTLEKLIEEACKYGRVMELDVTEMCGGRTMFIEYETRAEAENARASIPSSILCHGNTNLNAVWVDSKILNNSLQFNFERNQKLVSCQTLNEKSICEKFKCYGCVRRVDFVRDRWNNIMGEGFIYFSNTASGQLHSDS</sequence>
<proteinExistence type="predicted"/>
<dbReference type="CDD" id="cd00590">
    <property type="entry name" value="RRM_SF"/>
    <property type="match status" value="1"/>
</dbReference>
<dbReference type="OrthoDB" id="439808at2759"/>
<dbReference type="AlphaFoldDB" id="A0A5J4WX23"/>
<evidence type="ECO:0000256" key="2">
    <source>
        <dbReference type="PROSITE-ProRule" id="PRU00176"/>
    </source>
</evidence>
<dbReference type="SUPFAM" id="SSF54928">
    <property type="entry name" value="RNA-binding domain, RBD"/>
    <property type="match status" value="2"/>
</dbReference>
<dbReference type="SMART" id="SM00360">
    <property type="entry name" value="RRM"/>
    <property type="match status" value="1"/>
</dbReference>
<evidence type="ECO:0000256" key="1">
    <source>
        <dbReference type="ARBA" id="ARBA00022884"/>
    </source>
</evidence>
<dbReference type="PROSITE" id="PS50102">
    <property type="entry name" value="RRM"/>
    <property type="match status" value="1"/>
</dbReference>
<evidence type="ECO:0000313" key="4">
    <source>
        <dbReference type="EMBL" id="KAA6399608.1"/>
    </source>
</evidence>
<dbReference type="GO" id="GO:0003723">
    <property type="term" value="F:RNA binding"/>
    <property type="evidence" value="ECO:0007669"/>
    <property type="project" value="UniProtKB-UniRule"/>
</dbReference>
<dbReference type="PANTHER" id="PTHR21245">
    <property type="entry name" value="HETEROGENEOUS NUCLEAR RIBONUCLEOPROTEIN"/>
    <property type="match status" value="1"/>
</dbReference>
<dbReference type="InterPro" id="IPR035979">
    <property type="entry name" value="RBD_domain_sf"/>
</dbReference>
<gene>
    <name evidence="4" type="ORF">EZS28_004862</name>
</gene>
<comment type="caution">
    <text evidence="4">The sequence shown here is derived from an EMBL/GenBank/DDBJ whole genome shotgun (WGS) entry which is preliminary data.</text>
</comment>
<organism evidence="4 5">
    <name type="scientific">Streblomastix strix</name>
    <dbReference type="NCBI Taxonomy" id="222440"/>
    <lineage>
        <taxon>Eukaryota</taxon>
        <taxon>Metamonada</taxon>
        <taxon>Preaxostyla</taxon>
        <taxon>Oxymonadida</taxon>
        <taxon>Streblomastigidae</taxon>
        <taxon>Streblomastix</taxon>
    </lineage>
</organism>
<dbReference type="Pfam" id="PF00076">
    <property type="entry name" value="RRM_1"/>
    <property type="match status" value="1"/>
</dbReference>
<dbReference type="InterPro" id="IPR012677">
    <property type="entry name" value="Nucleotide-bd_a/b_plait_sf"/>
</dbReference>
<keyword evidence="1 2" id="KW-0694">RNA-binding</keyword>
<name>A0A5J4WX23_9EUKA</name>
<evidence type="ECO:0000313" key="5">
    <source>
        <dbReference type="Proteomes" id="UP000324800"/>
    </source>
</evidence>
<dbReference type="EMBL" id="SNRW01000715">
    <property type="protein sequence ID" value="KAA6399608.1"/>
    <property type="molecule type" value="Genomic_DNA"/>
</dbReference>
<protein>
    <recommendedName>
        <fullName evidence="3">RRM domain-containing protein</fullName>
    </recommendedName>
</protein>
<dbReference type="Gene3D" id="3.30.70.330">
    <property type="match status" value="1"/>
</dbReference>
<accession>A0A5J4WX23</accession>
<feature type="domain" description="RRM" evidence="3">
    <location>
        <begin position="30"/>
        <end position="108"/>
    </location>
</feature>
<dbReference type="Proteomes" id="UP000324800">
    <property type="component" value="Unassembled WGS sequence"/>
</dbReference>
<reference evidence="4 5" key="1">
    <citation type="submission" date="2019-03" db="EMBL/GenBank/DDBJ databases">
        <title>Single cell metagenomics reveals metabolic interactions within the superorganism composed of flagellate Streblomastix strix and complex community of Bacteroidetes bacteria on its surface.</title>
        <authorList>
            <person name="Treitli S.C."/>
            <person name="Kolisko M."/>
            <person name="Husnik F."/>
            <person name="Keeling P."/>
            <person name="Hampl V."/>
        </authorList>
    </citation>
    <scope>NUCLEOTIDE SEQUENCE [LARGE SCALE GENOMIC DNA]</scope>
    <source>
        <strain evidence="4">ST1C</strain>
    </source>
</reference>
<dbReference type="InterPro" id="IPR000504">
    <property type="entry name" value="RRM_dom"/>
</dbReference>
<evidence type="ECO:0000259" key="3">
    <source>
        <dbReference type="PROSITE" id="PS50102"/>
    </source>
</evidence>